<dbReference type="InterPro" id="IPR002759">
    <property type="entry name" value="Pop5/Rpp14/Rnp2-like"/>
</dbReference>
<evidence type="ECO:0000313" key="4">
    <source>
        <dbReference type="Proteomes" id="UP000199451"/>
    </source>
</evidence>
<dbReference type="GO" id="GO:0005737">
    <property type="term" value="C:cytoplasm"/>
    <property type="evidence" value="ECO:0007669"/>
    <property type="project" value="UniProtKB-SubCell"/>
</dbReference>
<dbReference type="GO" id="GO:0030677">
    <property type="term" value="C:ribonuclease P complex"/>
    <property type="evidence" value="ECO:0007669"/>
    <property type="project" value="UniProtKB-UniRule"/>
</dbReference>
<dbReference type="Gene3D" id="3.30.70.3250">
    <property type="entry name" value="Ribonuclease P, Pop5 subunit"/>
    <property type="match status" value="1"/>
</dbReference>
<dbReference type="SUPFAM" id="SSF160350">
    <property type="entry name" value="Rnp2-like"/>
    <property type="match status" value="1"/>
</dbReference>
<sequence>MKHLPKHMRPRWRYLAVGLETWPDADFSRGEFQRELWFAAQNLVGDAGSADADLTVLDFQFANGRGETIVRVRRGHVREARAAVACIDEISGDPVGLRVRGVSGTVRACEERYLGRRAGAFEERNVVFGDADRTALTRGRVFDVRLPSGFLGATQLDFE</sequence>
<dbReference type="PANTHER" id="PTHR15441">
    <property type="entry name" value="RIBONUCLEASE P PROTEIN SUBUNIT P14"/>
    <property type="match status" value="1"/>
</dbReference>
<evidence type="ECO:0000313" key="3">
    <source>
        <dbReference type="EMBL" id="SDM16987.1"/>
    </source>
</evidence>
<keyword evidence="2" id="KW-0255">Endonuclease</keyword>
<organism evidence="3 4">
    <name type="scientific">Halogranum gelatinilyticum</name>
    <dbReference type="NCBI Taxonomy" id="660521"/>
    <lineage>
        <taxon>Archaea</taxon>
        <taxon>Methanobacteriati</taxon>
        <taxon>Methanobacteriota</taxon>
        <taxon>Stenosarchaea group</taxon>
        <taxon>Halobacteria</taxon>
        <taxon>Halobacteriales</taxon>
        <taxon>Haloferacaceae</taxon>
    </lineage>
</organism>
<proteinExistence type="inferred from homology"/>
<dbReference type="EMBL" id="FNHL01000001">
    <property type="protein sequence ID" value="SDM16987.1"/>
    <property type="molecule type" value="Genomic_DNA"/>
</dbReference>
<dbReference type="Pfam" id="PF01900">
    <property type="entry name" value="RNase_P_Rpp14"/>
    <property type="match status" value="1"/>
</dbReference>
<name>A0A1G9R2A9_9EURY</name>
<comment type="subunit">
    <text evidence="2">Consists of a catalytic RNA component and at least 4-5 protein subunits.</text>
</comment>
<dbReference type="AlphaFoldDB" id="A0A1G9R2A9"/>
<gene>
    <name evidence="2" type="primary">rnp2</name>
    <name evidence="3" type="ORF">SAMN04487949_1125</name>
</gene>
<keyword evidence="4" id="KW-1185">Reference proteome</keyword>
<dbReference type="GO" id="GO:0004526">
    <property type="term" value="F:ribonuclease P activity"/>
    <property type="evidence" value="ECO:0007669"/>
    <property type="project" value="UniProtKB-UniRule"/>
</dbReference>
<comment type="function">
    <text evidence="2">Part of ribonuclease P, a protein complex that generates mature tRNA molecules by cleaving their 5'-ends.</text>
</comment>
<accession>A0A1G9R2A9</accession>
<keyword evidence="2" id="KW-0963">Cytoplasm</keyword>
<comment type="subcellular location">
    <subcellularLocation>
        <location evidence="2">Cytoplasm</location>
    </subcellularLocation>
</comment>
<dbReference type="OrthoDB" id="19261at2157"/>
<protein>
    <recommendedName>
        <fullName evidence="2">Ribonuclease P protein component 2</fullName>
        <shortName evidence="2">RNase P component 2</shortName>
        <ecNumber evidence="2">3.1.26.5</ecNumber>
    </recommendedName>
    <alternativeName>
        <fullName evidence="2">Pop5</fullName>
    </alternativeName>
</protein>
<keyword evidence="1 2" id="KW-0819">tRNA processing</keyword>
<comment type="similarity">
    <text evidence="2">Belongs to the eukaryotic/archaeal RNase P protein component 2 family.</text>
</comment>
<keyword evidence="2" id="KW-0540">Nuclease</keyword>
<dbReference type="GO" id="GO:0001682">
    <property type="term" value="P:tRNA 5'-leader removal"/>
    <property type="evidence" value="ECO:0007669"/>
    <property type="project" value="UniProtKB-UniRule"/>
</dbReference>
<dbReference type="STRING" id="660521.SAMN04487949_1125"/>
<comment type="catalytic activity">
    <reaction evidence="2">
        <text>Endonucleolytic cleavage of RNA, removing 5'-extranucleotides from tRNA precursor.</text>
        <dbReference type="EC" id="3.1.26.5"/>
    </reaction>
</comment>
<dbReference type="HAMAP" id="MF_00755">
    <property type="entry name" value="RNase_P_2"/>
    <property type="match status" value="1"/>
</dbReference>
<dbReference type="InterPro" id="IPR038085">
    <property type="entry name" value="Rnp2-like_sf"/>
</dbReference>
<dbReference type="PANTHER" id="PTHR15441:SF2">
    <property type="entry name" value="RIBONUCLEASE P_MRP PROTEIN SUBUNIT POP5"/>
    <property type="match status" value="1"/>
</dbReference>
<reference evidence="4" key="1">
    <citation type="submission" date="2016-10" db="EMBL/GenBank/DDBJ databases">
        <authorList>
            <person name="Varghese N."/>
            <person name="Submissions S."/>
        </authorList>
    </citation>
    <scope>NUCLEOTIDE SEQUENCE [LARGE SCALE GENOMIC DNA]</scope>
    <source>
        <strain evidence="4">CGMCC 1.10119</strain>
    </source>
</reference>
<keyword evidence="2" id="KW-0378">Hydrolase</keyword>
<evidence type="ECO:0000256" key="2">
    <source>
        <dbReference type="HAMAP-Rule" id="MF_00755"/>
    </source>
</evidence>
<evidence type="ECO:0000256" key="1">
    <source>
        <dbReference type="ARBA" id="ARBA00022694"/>
    </source>
</evidence>
<dbReference type="EC" id="3.1.26.5" evidence="2"/>
<dbReference type="RefSeq" id="WP_089694883.1">
    <property type="nucleotide sequence ID" value="NZ_FNHL01000001.1"/>
</dbReference>
<dbReference type="Proteomes" id="UP000199451">
    <property type="component" value="Unassembled WGS sequence"/>
</dbReference>